<reference evidence="3 4" key="1">
    <citation type="journal article" date="2019" name="Sci. Rep.">
        <title>Orb-weaving spider Araneus ventricosus genome elucidates the spidroin gene catalogue.</title>
        <authorList>
            <person name="Kono N."/>
            <person name="Nakamura H."/>
            <person name="Ohtoshi R."/>
            <person name="Moran D.A.P."/>
            <person name="Shinohara A."/>
            <person name="Yoshida Y."/>
            <person name="Fujiwara M."/>
            <person name="Mori M."/>
            <person name="Tomita M."/>
            <person name="Arakawa K."/>
        </authorList>
    </citation>
    <scope>NUCLEOTIDE SEQUENCE [LARGE SCALE GENOMIC DNA]</scope>
</reference>
<keyword evidence="1" id="KW-0238">DNA-binding</keyword>
<dbReference type="Gene3D" id="1.10.10.60">
    <property type="entry name" value="Homeodomain-like"/>
    <property type="match status" value="1"/>
</dbReference>
<comment type="caution">
    <text evidence="3">The sequence shown here is derived from an EMBL/GenBank/DDBJ whole genome shotgun (WGS) entry which is preliminary data.</text>
</comment>
<dbReference type="PANTHER" id="PTHR19303">
    <property type="entry name" value="TRANSPOSON"/>
    <property type="match status" value="1"/>
</dbReference>
<dbReference type="PROSITE" id="PS51253">
    <property type="entry name" value="HTH_CENPB"/>
    <property type="match status" value="1"/>
</dbReference>
<dbReference type="AlphaFoldDB" id="A0A4Y2LYY8"/>
<dbReference type="InterPro" id="IPR050863">
    <property type="entry name" value="CenT-Element_Derived"/>
</dbReference>
<sequence>MIQQKALNFNSKLGGSKKIQAGSGWLEKFKNRHRIRQLSIVGEKLSSDIEVGNRFIAELQDLIVKGKLTADHIYHCGKTVLYWRPLPMKTLAAENEAVASGRKKMKNRVAILGCANSSGSHRVNLNLVEKSKKPRCFKNTKNTALPLH</sequence>
<keyword evidence="4" id="KW-1185">Reference proteome</keyword>
<evidence type="ECO:0000313" key="4">
    <source>
        <dbReference type="Proteomes" id="UP000499080"/>
    </source>
</evidence>
<dbReference type="InterPro" id="IPR006600">
    <property type="entry name" value="HTH_CenpB_DNA-bd_dom"/>
</dbReference>
<dbReference type="Pfam" id="PF03221">
    <property type="entry name" value="HTH_Tnp_Tc5"/>
    <property type="match status" value="1"/>
</dbReference>
<evidence type="ECO:0000313" key="3">
    <source>
        <dbReference type="EMBL" id="GBN20001.1"/>
    </source>
</evidence>
<dbReference type="Proteomes" id="UP000499080">
    <property type="component" value="Unassembled WGS sequence"/>
</dbReference>
<accession>A0A4Y2LYY8</accession>
<evidence type="ECO:0000256" key="1">
    <source>
        <dbReference type="ARBA" id="ARBA00023125"/>
    </source>
</evidence>
<feature type="domain" description="HTH CENPB-type" evidence="2">
    <location>
        <begin position="1"/>
        <end position="39"/>
    </location>
</feature>
<organism evidence="3 4">
    <name type="scientific">Araneus ventricosus</name>
    <name type="common">Orbweaver spider</name>
    <name type="synonym">Epeira ventricosa</name>
    <dbReference type="NCBI Taxonomy" id="182803"/>
    <lineage>
        <taxon>Eukaryota</taxon>
        <taxon>Metazoa</taxon>
        <taxon>Ecdysozoa</taxon>
        <taxon>Arthropoda</taxon>
        <taxon>Chelicerata</taxon>
        <taxon>Arachnida</taxon>
        <taxon>Araneae</taxon>
        <taxon>Araneomorphae</taxon>
        <taxon>Entelegynae</taxon>
        <taxon>Araneoidea</taxon>
        <taxon>Araneidae</taxon>
        <taxon>Araneus</taxon>
    </lineage>
</organism>
<dbReference type="PANTHER" id="PTHR19303:SF16">
    <property type="entry name" value="JERKY PROTEIN HOMOLOG-LIKE"/>
    <property type="match status" value="1"/>
</dbReference>
<proteinExistence type="predicted"/>
<dbReference type="EMBL" id="BGPR01006554">
    <property type="protein sequence ID" value="GBN20001.1"/>
    <property type="molecule type" value="Genomic_DNA"/>
</dbReference>
<dbReference type="GO" id="GO:0005634">
    <property type="term" value="C:nucleus"/>
    <property type="evidence" value="ECO:0007669"/>
    <property type="project" value="TreeGrafter"/>
</dbReference>
<dbReference type="GO" id="GO:0003677">
    <property type="term" value="F:DNA binding"/>
    <property type="evidence" value="ECO:0007669"/>
    <property type="project" value="UniProtKB-KW"/>
</dbReference>
<dbReference type="OrthoDB" id="117511at2759"/>
<name>A0A4Y2LYY8_ARAVE</name>
<protein>
    <submittedName>
        <fullName evidence="3">Tigger transposable element-derived protein 2</fullName>
    </submittedName>
</protein>
<evidence type="ECO:0000259" key="2">
    <source>
        <dbReference type="PROSITE" id="PS51253"/>
    </source>
</evidence>
<gene>
    <name evidence="3" type="primary">TIGD2_17</name>
    <name evidence="3" type="ORF">AVEN_72231_1</name>
</gene>